<dbReference type="Proteomes" id="UP000075714">
    <property type="component" value="Unassembled WGS sequence"/>
</dbReference>
<name>A0A150FWF0_GONPE</name>
<organism evidence="5 6">
    <name type="scientific">Gonium pectorale</name>
    <name type="common">Green alga</name>
    <dbReference type="NCBI Taxonomy" id="33097"/>
    <lineage>
        <taxon>Eukaryota</taxon>
        <taxon>Viridiplantae</taxon>
        <taxon>Chlorophyta</taxon>
        <taxon>core chlorophytes</taxon>
        <taxon>Chlorophyceae</taxon>
        <taxon>CS clade</taxon>
        <taxon>Chlamydomonadales</taxon>
        <taxon>Volvocaceae</taxon>
        <taxon>Gonium</taxon>
    </lineage>
</organism>
<proteinExistence type="predicted"/>
<feature type="domain" description="P/Homo B" evidence="4">
    <location>
        <begin position="193"/>
        <end position="361"/>
    </location>
</feature>
<keyword evidence="3" id="KW-0732">Signal</keyword>
<dbReference type="SUPFAM" id="SSF49785">
    <property type="entry name" value="Galactose-binding domain-like"/>
    <property type="match status" value="1"/>
</dbReference>
<dbReference type="InterPro" id="IPR008979">
    <property type="entry name" value="Galactose-bd-like_sf"/>
</dbReference>
<evidence type="ECO:0000313" key="5">
    <source>
        <dbReference type="EMBL" id="KXZ41943.1"/>
    </source>
</evidence>
<evidence type="ECO:0000259" key="4">
    <source>
        <dbReference type="PROSITE" id="PS51829"/>
    </source>
</evidence>
<accession>A0A150FWF0</accession>
<dbReference type="AlphaFoldDB" id="A0A150FWF0"/>
<reference evidence="6" key="1">
    <citation type="journal article" date="2016" name="Nat. Commun.">
        <title>The Gonium pectorale genome demonstrates co-option of cell cycle regulation during the evolution of multicellularity.</title>
        <authorList>
            <person name="Hanschen E.R."/>
            <person name="Marriage T.N."/>
            <person name="Ferris P.J."/>
            <person name="Hamaji T."/>
            <person name="Toyoda A."/>
            <person name="Fujiyama A."/>
            <person name="Neme R."/>
            <person name="Noguchi H."/>
            <person name="Minakuchi Y."/>
            <person name="Suzuki M."/>
            <person name="Kawai-Toyooka H."/>
            <person name="Smith D.R."/>
            <person name="Sparks H."/>
            <person name="Anderson J."/>
            <person name="Bakaric R."/>
            <person name="Luria V."/>
            <person name="Karger A."/>
            <person name="Kirschner M.W."/>
            <person name="Durand P.M."/>
            <person name="Michod R.E."/>
            <person name="Nozaki H."/>
            <person name="Olson B.J."/>
        </authorList>
    </citation>
    <scope>NUCLEOTIDE SEQUENCE [LARGE SCALE GENOMIC DNA]</scope>
    <source>
        <strain evidence="6">NIES-2863</strain>
    </source>
</reference>
<dbReference type="InterPro" id="IPR002884">
    <property type="entry name" value="P_dom"/>
</dbReference>
<dbReference type="GO" id="GO:0006508">
    <property type="term" value="P:proteolysis"/>
    <property type="evidence" value="ECO:0007669"/>
    <property type="project" value="UniProtKB-KW"/>
</dbReference>
<comment type="caution">
    <text evidence="5">The sequence shown here is derived from an EMBL/GenBank/DDBJ whole genome shotgun (WGS) entry which is preliminary data.</text>
</comment>
<evidence type="ECO:0000256" key="2">
    <source>
        <dbReference type="ARBA" id="ARBA00022801"/>
    </source>
</evidence>
<dbReference type="OrthoDB" id="300641at2759"/>
<feature type="chain" id="PRO_5007561789" description="P/Homo B domain-containing protein" evidence="3">
    <location>
        <begin position="27"/>
        <end position="361"/>
    </location>
</feature>
<protein>
    <recommendedName>
        <fullName evidence="4">P/Homo B domain-containing protein</fullName>
    </recommendedName>
</protein>
<keyword evidence="2" id="KW-0378">Hydrolase</keyword>
<dbReference type="EMBL" id="LSYV01000237">
    <property type="protein sequence ID" value="KXZ41943.1"/>
    <property type="molecule type" value="Genomic_DNA"/>
</dbReference>
<evidence type="ECO:0000256" key="3">
    <source>
        <dbReference type="SAM" id="SignalP"/>
    </source>
</evidence>
<gene>
    <name evidence="5" type="ORF">GPECTOR_238g561</name>
</gene>
<dbReference type="GO" id="GO:0004252">
    <property type="term" value="F:serine-type endopeptidase activity"/>
    <property type="evidence" value="ECO:0007669"/>
    <property type="project" value="InterPro"/>
</dbReference>
<dbReference type="PROSITE" id="PS51829">
    <property type="entry name" value="P_HOMO_B"/>
    <property type="match status" value="1"/>
</dbReference>
<dbReference type="Pfam" id="PF01483">
    <property type="entry name" value="P_proprotein"/>
    <property type="match status" value="1"/>
</dbReference>
<evidence type="ECO:0000313" key="6">
    <source>
        <dbReference type="Proteomes" id="UP000075714"/>
    </source>
</evidence>
<dbReference type="Gene3D" id="2.60.120.260">
    <property type="entry name" value="Galactose-binding domain-like"/>
    <property type="match status" value="1"/>
</dbReference>
<keyword evidence="6" id="KW-1185">Reference proteome</keyword>
<evidence type="ECO:0000256" key="1">
    <source>
        <dbReference type="ARBA" id="ARBA00022670"/>
    </source>
</evidence>
<feature type="signal peptide" evidence="3">
    <location>
        <begin position="1"/>
        <end position="26"/>
    </location>
</feature>
<keyword evidence="1" id="KW-0645">Protease</keyword>
<sequence>MAQRSCRPTAMLLVFALVLTLGISSAASDGRLLRASASIASASVASASFASTAVASASVASASFASTAVASAAVASAALTPAALSSATFAPAYTAAHPHPSNVTLSTSVAAVPTPAAALTAAPQPAAAAISATATTRLFIAAANRNPACTFRGDMGEDGLELGLWDGEELVDYEDAASTTISVRGTHPAPSSGNPACTFRGDMGEDGLELGLWDGEELVDYEDAANTTISVQGCTGTLSRVTLSLNVSHSYAADLVVRLTSPAGQTAAVLDGTAPEEAALLKTQTYTFTDSAPRKMNTNTKLNTDEDGKDFVPGGSFKPEEAFKAFGTGSPAGRWTLTVQDLALYSAGTLLYGWTLTVQLA</sequence>